<name>A0A927MZI7_9ACTN</name>
<dbReference type="EMBL" id="JADBEM010000001">
    <property type="protein sequence ID" value="MBE1609845.1"/>
    <property type="molecule type" value="Genomic_DNA"/>
</dbReference>
<evidence type="ECO:0000259" key="1">
    <source>
        <dbReference type="Pfam" id="PF12697"/>
    </source>
</evidence>
<dbReference type="InterPro" id="IPR000073">
    <property type="entry name" value="AB_hydrolase_1"/>
</dbReference>
<keyword evidence="3" id="KW-1185">Reference proteome</keyword>
<dbReference type="AlphaFoldDB" id="A0A927MZI7"/>
<dbReference type="GO" id="GO:0003824">
    <property type="term" value="F:catalytic activity"/>
    <property type="evidence" value="ECO:0007669"/>
    <property type="project" value="UniProtKB-ARBA"/>
</dbReference>
<dbReference type="Proteomes" id="UP000638648">
    <property type="component" value="Unassembled WGS sequence"/>
</dbReference>
<reference evidence="2" key="1">
    <citation type="submission" date="2020-10" db="EMBL/GenBank/DDBJ databases">
        <title>Sequencing the genomes of 1000 actinobacteria strains.</title>
        <authorList>
            <person name="Klenk H.-P."/>
        </authorList>
    </citation>
    <scope>NUCLEOTIDE SEQUENCE</scope>
    <source>
        <strain evidence="2">DSM 45354</strain>
    </source>
</reference>
<dbReference type="PANTHER" id="PTHR43194">
    <property type="entry name" value="HYDROLASE ALPHA/BETA FOLD FAMILY"/>
    <property type="match status" value="1"/>
</dbReference>
<evidence type="ECO:0000313" key="3">
    <source>
        <dbReference type="Proteomes" id="UP000638648"/>
    </source>
</evidence>
<comment type="caution">
    <text evidence="2">The sequence shown here is derived from an EMBL/GenBank/DDBJ whole genome shotgun (WGS) entry which is preliminary data.</text>
</comment>
<proteinExistence type="predicted"/>
<dbReference type="InterPro" id="IPR029058">
    <property type="entry name" value="AB_hydrolase_fold"/>
</dbReference>
<accession>A0A927MZI7</accession>
<feature type="domain" description="AB hydrolase-1" evidence="1">
    <location>
        <begin position="4"/>
        <end position="226"/>
    </location>
</feature>
<dbReference type="Gene3D" id="3.40.50.1820">
    <property type="entry name" value="alpha/beta hydrolase"/>
    <property type="match status" value="1"/>
</dbReference>
<protein>
    <submittedName>
        <fullName evidence="2">Pimeloyl-ACP methyl ester carboxylesterase</fullName>
    </submittedName>
</protein>
<organism evidence="2 3">
    <name type="scientific">Actinopolymorpha pittospori</name>
    <dbReference type="NCBI Taxonomy" id="648752"/>
    <lineage>
        <taxon>Bacteria</taxon>
        <taxon>Bacillati</taxon>
        <taxon>Actinomycetota</taxon>
        <taxon>Actinomycetes</taxon>
        <taxon>Propionibacteriales</taxon>
        <taxon>Actinopolymorphaceae</taxon>
        <taxon>Actinopolymorpha</taxon>
    </lineage>
</organism>
<dbReference type="RefSeq" id="WP_192753348.1">
    <property type="nucleotide sequence ID" value="NZ_BAABJL010000218.1"/>
</dbReference>
<sequence length="251" mass="26925">MNTILLLHGVMASAVNFQRNQRDLEDLGWRVVNLDLPGHGSRRPAAGSADSVDGMALDVAARLDDRAAHLVVGHSLGAIVGLRLARLRPDLVSAVVLEDPPGLASMDPAQVAVEVSVAAQRARSDPAGEIAALLRSRSSWSREAAEDAIRSRADFDASTISWFLTTQRWDLPALVAECPGPVQLIAATEPDTALKGVDRERVIALIPPNRVRIVKSAHSIHRDRPALWLISVVSFGNTLGVDQARVLSPCD</sequence>
<evidence type="ECO:0000313" key="2">
    <source>
        <dbReference type="EMBL" id="MBE1609845.1"/>
    </source>
</evidence>
<dbReference type="InterPro" id="IPR050228">
    <property type="entry name" value="Carboxylesterase_BioH"/>
</dbReference>
<dbReference type="PANTHER" id="PTHR43194:SF2">
    <property type="entry name" value="PEROXISOMAL MEMBRANE PROTEIN LPX1"/>
    <property type="match status" value="1"/>
</dbReference>
<gene>
    <name evidence="2" type="ORF">HEB94_006693</name>
</gene>
<dbReference type="Pfam" id="PF12697">
    <property type="entry name" value="Abhydrolase_6"/>
    <property type="match status" value="1"/>
</dbReference>
<dbReference type="SUPFAM" id="SSF53474">
    <property type="entry name" value="alpha/beta-Hydrolases"/>
    <property type="match status" value="1"/>
</dbReference>